<dbReference type="InterPro" id="IPR003825">
    <property type="entry name" value="Colicin-V_CvpA"/>
</dbReference>
<name>A0ABQ6ZG74_9GAMM</name>
<evidence type="ECO:0000256" key="6">
    <source>
        <dbReference type="SAM" id="Phobius"/>
    </source>
</evidence>
<organism evidence="7 8">
    <name type="scientific">Pseudoxanthomonas japonensis</name>
    <dbReference type="NCBI Taxonomy" id="69284"/>
    <lineage>
        <taxon>Bacteria</taxon>
        <taxon>Pseudomonadati</taxon>
        <taxon>Pseudomonadota</taxon>
        <taxon>Gammaproteobacteria</taxon>
        <taxon>Lysobacterales</taxon>
        <taxon>Lysobacteraceae</taxon>
        <taxon>Pseudoxanthomonas</taxon>
    </lineage>
</organism>
<dbReference type="InterPro" id="IPR052719">
    <property type="entry name" value="CvpA-like"/>
</dbReference>
<evidence type="ECO:0000256" key="2">
    <source>
        <dbReference type="ARBA" id="ARBA00022692"/>
    </source>
</evidence>
<dbReference type="EMBL" id="PDWW01000015">
    <property type="protein sequence ID" value="KAF1724657.1"/>
    <property type="molecule type" value="Genomic_DNA"/>
</dbReference>
<comment type="subcellular location">
    <subcellularLocation>
        <location evidence="1">Membrane</location>
        <topology evidence="1">Multi-pass membrane protein</topology>
    </subcellularLocation>
</comment>
<feature type="transmembrane region" description="Helical" evidence="6">
    <location>
        <begin position="101"/>
        <end position="123"/>
    </location>
</feature>
<keyword evidence="4 6" id="KW-0472">Membrane</keyword>
<evidence type="ECO:0000256" key="1">
    <source>
        <dbReference type="ARBA" id="ARBA00004141"/>
    </source>
</evidence>
<keyword evidence="3 6" id="KW-1133">Transmembrane helix</keyword>
<evidence type="ECO:0000313" key="7">
    <source>
        <dbReference type="EMBL" id="KAF1724657.1"/>
    </source>
</evidence>
<keyword evidence="2 6" id="KW-0812">Transmembrane</keyword>
<evidence type="ECO:0000256" key="3">
    <source>
        <dbReference type="ARBA" id="ARBA00022989"/>
    </source>
</evidence>
<gene>
    <name evidence="7" type="ORF">CSC78_11270</name>
</gene>
<sequence>MSALDLTLLAIVGVSALFGVMRGFISALASMVAWLLSGWVAFHYGGEAAQWLSSDGTPSASELLGGYALSFIGVMVVVGLTGWAIRHLVKSVGLSGLDRALGFALGLARGAFVACIVLLLTAFSDLPSEPEWHRSSVVPVLLPGAQWLAQWLPEWTVQELDFGNGRPAGDNARLRNLLPLPLEEPGAPQERVPPTASPASKPE</sequence>
<evidence type="ECO:0000256" key="4">
    <source>
        <dbReference type="ARBA" id="ARBA00023136"/>
    </source>
</evidence>
<comment type="caution">
    <text evidence="7">The sequence shown here is derived from an EMBL/GenBank/DDBJ whole genome shotgun (WGS) entry which is preliminary data.</text>
</comment>
<dbReference type="Pfam" id="PF02674">
    <property type="entry name" value="Colicin_V"/>
    <property type="match status" value="1"/>
</dbReference>
<feature type="region of interest" description="Disordered" evidence="5">
    <location>
        <begin position="181"/>
        <end position="203"/>
    </location>
</feature>
<proteinExistence type="predicted"/>
<evidence type="ECO:0000256" key="5">
    <source>
        <dbReference type="SAM" id="MobiDB-lite"/>
    </source>
</evidence>
<dbReference type="RefSeq" id="WP_162337981.1">
    <property type="nucleotide sequence ID" value="NZ_JBHSRQ010000004.1"/>
</dbReference>
<accession>A0ABQ6ZG74</accession>
<protein>
    <submittedName>
        <fullName evidence="7">Colicin V production protein</fullName>
    </submittedName>
</protein>
<feature type="transmembrane region" description="Helical" evidence="6">
    <location>
        <begin position="64"/>
        <end position="89"/>
    </location>
</feature>
<evidence type="ECO:0000313" key="8">
    <source>
        <dbReference type="Proteomes" id="UP000781710"/>
    </source>
</evidence>
<dbReference type="PANTHER" id="PTHR36926">
    <property type="entry name" value="COLICIN V PRODUCTION PROTEIN"/>
    <property type="match status" value="1"/>
</dbReference>
<dbReference type="Proteomes" id="UP000781710">
    <property type="component" value="Unassembled WGS sequence"/>
</dbReference>
<keyword evidence="8" id="KW-1185">Reference proteome</keyword>
<dbReference type="PANTHER" id="PTHR36926:SF1">
    <property type="entry name" value="COLICIN V PRODUCTION PROTEIN"/>
    <property type="match status" value="1"/>
</dbReference>
<reference evidence="7 8" key="1">
    <citation type="submission" date="2017-10" db="EMBL/GenBank/DDBJ databases">
        <title>Whole genome sequencing of members of genus Pseudoxanthomonas.</title>
        <authorList>
            <person name="Kumar S."/>
            <person name="Bansal K."/>
            <person name="Kaur A."/>
            <person name="Patil P."/>
            <person name="Sharma S."/>
            <person name="Patil P.B."/>
        </authorList>
    </citation>
    <scope>NUCLEOTIDE SEQUENCE [LARGE SCALE GENOMIC DNA]</scope>
    <source>
        <strain evidence="7 8">DSM 17109</strain>
    </source>
</reference>